<dbReference type="Pfam" id="PF00561">
    <property type="entry name" value="Abhydrolase_1"/>
    <property type="match status" value="1"/>
</dbReference>
<feature type="domain" description="AB hydrolase-1" evidence="2">
    <location>
        <begin position="14"/>
        <end position="236"/>
    </location>
</feature>
<reference evidence="3 4" key="1">
    <citation type="submission" date="2020-07" db="EMBL/GenBank/DDBJ databases">
        <title>Sequencing the genomes of 1000 actinobacteria strains.</title>
        <authorList>
            <person name="Klenk H.-P."/>
        </authorList>
    </citation>
    <scope>NUCLEOTIDE SEQUENCE [LARGE SCALE GENOMIC DNA]</scope>
    <source>
        <strain evidence="3 4">DSM 44065</strain>
    </source>
</reference>
<comment type="caution">
    <text evidence="3">The sequence shown here is derived from an EMBL/GenBank/DDBJ whole genome shotgun (WGS) entry which is preliminary data.</text>
</comment>
<keyword evidence="4" id="KW-1185">Reference proteome</keyword>
<dbReference type="NCBIfam" id="TIGR02427">
    <property type="entry name" value="protocat_pcaD"/>
    <property type="match status" value="1"/>
</dbReference>
<keyword evidence="1 3" id="KW-0378">Hydrolase</keyword>
<organism evidence="3 4">
    <name type="scientific">Saccharopolyspora hordei</name>
    <dbReference type="NCBI Taxonomy" id="1838"/>
    <lineage>
        <taxon>Bacteria</taxon>
        <taxon>Bacillati</taxon>
        <taxon>Actinomycetota</taxon>
        <taxon>Actinomycetes</taxon>
        <taxon>Pseudonocardiales</taxon>
        <taxon>Pseudonocardiaceae</taxon>
        <taxon>Saccharopolyspora</taxon>
    </lineage>
</organism>
<proteinExistence type="predicted"/>
<dbReference type="Proteomes" id="UP000587002">
    <property type="component" value="Unassembled WGS sequence"/>
</dbReference>
<gene>
    <name evidence="3" type="ORF">HNR68_003651</name>
</gene>
<dbReference type="InterPro" id="IPR000073">
    <property type="entry name" value="AB_hydrolase_1"/>
</dbReference>
<protein>
    <submittedName>
        <fullName evidence="3">3-oxoadipate enol-lactonase</fullName>
        <ecNumber evidence="3">3.1.1.24</ecNumber>
    </submittedName>
</protein>
<accession>A0A853ASE8</accession>
<dbReference type="Gene3D" id="3.40.50.1820">
    <property type="entry name" value="alpha/beta hydrolase"/>
    <property type="match status" value="1"/>
</dbReference>
<dbReference type="EMBL" id="JACCFJ010000001">
    <property type="protein sequence ID" value="NYI85021.1"/>
    <property type="molecule type" value="Genomic_DNA"/>
</dbReference>
<dbReference type="PRINTS" id="PR00111">
    <property type="entry name" value="ABHYDROLASE"/>
</dbReference>
<name>A0A853ASE8_9PSEU</name>
<dbReference type="InterPro" id="IPR050266">
    <property type="entry name" value="AB_hydrolase_sf"/>
</dbReference>
<dbReference type="SUPFAM" id="SSF53474">
    <property type="entry name" value="alpha/beta-Hydrolases"/>
    <property type="match status" value="1"/>
</dbReference>
<dbReference type="GO" id="GO:0016020">
    <property type="term" value="C:membrane"/>
    <property type="evidence" value="ECO:0007669"/>
    <property type="project" value="TreeGrafter"/>
</dbReference>
<dbReference type="RefSeq" id="WP_179722728.1">
    <property type="nucleotide sequence ID" value="NZ_BAABFH010000001.1"/>
</dbReference>
<evidence type="ECO:0000313" key="4">
    <source>
        <dbReference type="Proteomes" id="UP000587002"/>
    </source>
</evidence>
<dbReference type="PANTHER" id="PTHR43798">
    <property type="entry name" value="MONOACYLGLYCEROL LIPASE"/>
    <property type="match status" value="1"/>
</dbReference>
<dbReference type="InterPro" id="IPR026968">
    <property type="entry name" value="PcaD/CatD"/>
</dbReference>
<evidence type="ECO:0000259" key="2">
    <source>
        <dbReference type="Pfam" id="PF00561"/>
    </source>
</evidence>
<evidence type="ECO:0000256" key="1">
    <source>
        <dbReference type="ARBA" id="ARBA00022801"/>
    </source>
</evidence>
<dbReference type="AlphaFoldDB" id="A0A853ASE8"/>
<dbReference type="InterPro" id="IPR029058">
    <property type="entry name" value="AB_hydrolase_fold"/>
</dbReference>
<dbReference type="GO" id="GO:0042952">
    <property type="term" value="P:beta-ketoadipate pathway"/>
    <property type="evidence" value="ECO:0007669"/>
    <property type="project" value="InterPro"/>
</dbReference>
<dbReference type="GO" id="GO:0047570">
    <property type="term" value="F:3-oxoadipate enol-lactonase activity"/>
    <property type="evidence" value="ECO:0007669"/>
    <property type="project" value="UniProtKB-EC"/>
</dbReference>
<sequence>MNVHYELTGPDGAPVVVLSNSLGTDLALWDAQVPALAQQFQVLRYDQRGHGRTPGRPGPYTLEQLGRDVLALLDTLGVRRAHFAGVSLGGMTGMWLAEHAPERIDRLALICTSAALGPASMWRDRAALVRQQGTAAMVEPSLPKWFTPRLAEREDVVAKFGGMLTAADDEGYAGCCEAIAEMDLLDGLGGISAPTLVIAGAEDPATPPSHAEQIVAGVPGARLEVLSPAAHLANAEQPEAVNRLLLDHFTRSL</sequence>
<dbReference type="PANTHER" id="PTHR43798:SF31">
    <property type="entry name" value="AB HYDROLASE SUPERFAMILY PROTEIN YCLE"/>
    <property type="match status" value="1"/>
</dbReference>
<dbReference type="EC" id="3.1.1.24" evidence="3"/>
<evidence type="ECO:0000313" key="3">
    <source>
        <dbReference type="EMBL" id="NYI85021.1"/>
    </source>
</evidence>